<dbReference type="EMBL" id="QGNW01000155">
    <property type="protein sequence ID" value="RVW90392.1"/>
    <property type="molecule type" value="Genomic_DNA"/>
</dbReference>
<dbReference type="AlphaFoldDB" id="A0A438I145"/>
<dbReference type="Gene3D" id="3.40.50.1440">
    <property type="entry name" value="Tubulin/FtsZ, GTPase domain"/>
    <property type="match status" value="1"/>
</dbReference>
<evidence type="ECO:0000256" key="1">
    <source>
        <dbReference type="ARBA" id="ARBA00012513"/>
    </source>
</evidence>
<evidence type="ECO:0000256" key="3">
    <source>
        <dbReference type="ARBA" id="ARBA00022777"/>
    </source>
</evidence>
<keyword evidence="3 7" id="KW-0808">Transferase</keyword>
<comment type="caution">
    <text evidence="7">The sequence shown here is derived from an EMBL/GenBank/DDBJ whole genome shotgun (WGS) entry which is preliminary data.</text>
</comment>
<dbReference type="PANTHER" id="PTHR13902">
    <property type="entry name" value="SERINE/THREONINE-PROTEIN KINASE WNK WITH NO LYSINE -RELATED"/>
    <property type="match status" value="1"/>
</dbReference>
<sequence length="956" mass="107463">MPSSSEHYGSVPLFYISFYHVDLPQMAILQPKKKMIGPWWEVSEYHSGAGKRVPRAVFVDFEPTVIDEAKRRKISSTSPSGTAYERQRRCCHLQGFLVFNTNGGGAGSGFGSPFFSNSLLSIPRKAETSYRPCPCRSVGIYIQNKTAQSSQNMLELLRKVTFSEISPLLLKVWLQLAPLSQRLPLLNHSLVSRSSSQSVNSLNSHTSPEREDKSHAWLTSTAPVRSLPPSCEASQRESRYNEFLGKGAFETVYKAFDEVDGIEVGWGQVEIEDLTINLITELFTSGNLRQCREKHKIVTSRPSRTGRSRSFELKLEIWVWQARSVIGTQEFMAPELYEEEYKELVDIYSFGMCILDILEIAAQELLKDAFFTTENSKEPVYNYMQLFNSAHNSFNLPESQSHGMDLDPKADKLSVSTHKSSVDDSLQSSNFMPNLMNLPKPELQPMDMDPNYKKLSMSTHMKSISETPHFPALQFERFNKNNLFKLRGEKIDDNSISMTLHLADPCRAKSIHFAFYLDSDTALSIAGEMVEQLDFSNEDVAVIAELIDVMTSELVPTWKPAFKSMLCGANSSCEDSLVLHNGGTSLRHPCDSGSAKGTSDTVTEQHPISLLANGEEQSTVESALSGMSTKDDATVASDANDIKSLECPDDECYEASDRCCFNRDRQLISKHGCEADIVKEACRGPMIEDASEQTRGRETEPTARDKGRKDKSCDTIANMEARLAKVELAMANTQEGLDLIEQGMEKVSHEEFVSFQEKVLNMLPNMELRMEALATRIEVEVPKPQGFSGKRDAKELDNFLWHMERYFEAIALVDEATKEFSSPMLDIPNMIEEELLFNFVDNLQGWAEQELRRLGVQDLAIAMAIAKSLTDCKRRDSSKVESLEDSHTTSRGDEVSRDHNAPKMGSGKMPNVQEGRGKAERKKFTPKIECFLCDGPHWAQNCPKRKAFSAMIEERE</sequence>
<evidence type="ECO:0000256" key="6">
    <source>
        <dbReference type="SAM" id="MobiDB-lite"/>
    </source>
</evidence>
<accession>A0A438I145</accession>
<dbReference type="GO" id="GO:0004674">
    <property type="term" value="F:protein serine/threonine kinase activity"/>
    <property type="evidence" value="ECO:0007669"/>
    <property type="project" value="UniProtKB-KW"/>
</dbReference>
<feature type="compositionally biased region" description="Low complexity" evidence="6">
    <location>
        <begin position="197"/>
        <end position="206"/>
    </location>
</feature>
<dbReference type="Gene3D" id="1.10.510.10">
    <property type="entry name" value="Transferase(Phosphotransferase) domain 1"/>
    <property type="match status" value="1"/>
</dbReference>
<comment type="catalytic activity">
    <reaction evidence="5">
        <text>L-seryl-[protein] + ATP = O-phospho-L-seryl-[protein] + ADP + H(+)</text>
        <dbReference type="Rhea" id="RHEA:17989"/>
        <dbReference type="Rhea" id="RHEA-COMP:9863"/>
        <dbReference type="Rhea" id="RHEA-COMP:11604"/>
        <dbReference type="ChEBI" id="CHEBI:15378"/>
        <dbReference type="ChEBI" id="CHEBI:29999"/>
        <dbReference type="ChEBI" id="CHEBI:30616"/>
        <dbReference type="ChEBI" id="CHEBI:83421"/>
        <dbReference type="ChEBI" id="CHEBI:456216"/>
        <dbReference type="EC" id="2.7.11.1"/>
    </reaction>
</comment>
<comment type="catalytic activity">
    <reaction evidence="4">
        <text>L-threonyl-[protein] + ATP = O-phospho-L-threonyl-[protein] + ADP + H(+)</text>
        <dbReference type="Rhea" id="RHEA:46608"/>
        <dbReference type="Rhea" id="RHEA-COMP:11060"/>
        <dbReference type="Rhea" id="RHEA-COMP:11605"/>
        <dbReference type="ChEBI" id="CHEBI:15378"/>
        <dbReference type="ChEBI" id="CHEBI:30013"/>
        <dbReference type="ChEBI" id="CHEBI:30616"/>
        <dbReference type="ChEBI" id="CHEBI:61977"/>
        <dbReference type="ChEBI" id="CHEBI:456216"/>
        <dbReference type="EC" id="2.7.11.1"/>
    </reaction>
</comment>
<gene>
    <name evidence="7" type="primary">WNK4_1</name>
    <name evidence="7" type="ORF">CK203_045767</name>
</gene>
<keyword evidence="3 7" id="KW-0418">Kinase</keyword>
<evidence type="ECO:0000256" key="5">
    <source>
        <dbReference type="ARBA" id="ARBA00048679"/>
    </source>
</evidence>
<evidence type="ECO:0000313" key="7">
    <source>
        <dbReference type="EMBL" id="RVW90392.1"/>
    </source>
</evidence>
<evidence type="ECO:0000256" key="4">
    <source>
        <dbReference type="ARBA" id="ARBA00047899"/>
    </source>
</evidence>
<dbReference type="InterPro" id="IPR011009">
    <property type="entry name" value="Kinase-like_dom_sf"/>
</dbReference>
<dbReference type="SUPFAM" id="SSF56112">
    <property type="entry name" value="Protein kinase-like (PK-like)"/>
    <property type="match status" value="1"/>
</dbReference>
<dbReference type="Gene3D" id="3.30.200.20">
    <property type="entry name" value="Phosphorylase Kinase, domain 1"/>
    <property type="match status" value="1"/>
</dbReference>
<protein>
    <recommendedName>
        <fullName evidence="1">non-specific serine/threonine protein kinase</fullName>
        <ecNumber evidence="1">2.7.11.1</ecNumber>
    </recommendedName>
</protein>
<dbReference type="Proteomes" id="UP000288805">
    <property type="component" value="Unassembled WGS sequence"/>
</dbReference>
<proteinExistence type="predicted"/>
<dbReference type="EC" id="2.7.11.1" evidence="1"/>
<keyword evidence="2" id="KW-0723">Serine/threonine-protein kinase</keyword>
<evidence type="ECO:0000256" key="2">
    <source>
        <dbReference type="ARBA" id="ARBA00022527"/>
    </source>
</evidence>
<name>A0A438I145_VITVI</name>
<feature type="compositionally biased region" description="Basic and acidic residues" evidence="6">
    <location>
        <begin position="876"/>
        <end position="901"/>
    </location>
</feature>
<dbReference type="InterPro" id="IPR036525">
    <property type="entry name" value="Tubulin/FtsZ_GTPase_sf"/>
</dbReference>
<feature type="region of interest" description="Disordered" evidence="6">
    <location>
        <begin position="688"/>
        <end position="712"/>
    </location>
</feature>
<dbReference type="InterPro" id="IPR050588">
    <property type="entry name" value="WNK_Ser-Thr_kinase"/>
</dbReference>
<feature type="region of interest" description="Disordered" evidence="6">
    <location>
        <begin position="197"/>
        <end position="219"/>
    </location>
</feature>
<feature type="compositionally biased region" description="Basic and acidic residues" evidence="6">
    <location>
        <begin position="692"/>
        <end position="712"/>
    </location>
</feature>
<dbReference type="SUPFAM" id="SSF52490">
    <property type="entry name" value="Tubulin nucleotide-binding domain-like"/>
    <property type="match status" value="1"/>
</dbReference>
<evidence type="ECO:0000313" key="8">
    <source>
        <dbReference type="Proteomes" id="UP000288805"/>
    </source>
</evidence>
<feature type="region of interest" description="Disordered" evidence="6">
    <location>
        <begin position="876"/>
        <end position="920"/>
    </location>
</feature>
<organism evidence="7 8">
    <name type="scientific">Vitis vinifera</name>
    <name type="common">Grape</name>
    <dbReference type="NCBI Taxonomy" id="29760"/>
    <lineage>
        <taxon>Eukaryota</taxon>
        <taxon>Viridiplantae</taxon>
        <taxon>Streptophyta</taxon>
        <taxon>Embryophyta</taxon>
        <taxon>Tracheophyta</taxon>
        <taxon>Spermatophyta</taxon>
        <taxon>Magnoliopsida</taxon>
        <taxon>eudicotyledons</taxon>
        <taxon>Gunneridae</taxon>
        <taxon>Pentapetalae</taxon>
        <taxon>rosids</taxon>
        <taxon>Vitales</taxon>
        <taxon>Vitaceae</taxon>
        <taxon>Viteae</taxon>
        <taxon>Vitis</taxon>
    </lineage>
</organism>
<reference evidence="7 8" key="1">
    <citation type="journal article" date="2018" name="PLoS Genet.">
        <title>Population sequencing reveals clonal diversity and ancestral inbreeding in the grapevine cultivar Chardonnay.</title>
        <authorList>
            <person name="Roach M.J."/>
            <person name="Johnson D.L."/>
            <person name="Bohlmann J."/>
            <person name="van Vuuren H.J."/>
            <person name="Jones S.J."/>
            <person name="Pretorius I.S."/>
            <person name="Schmidt S.A."/>
            <person name="Borneman A.R."/>
        </authorList>
    </citation>
    <scope>NUCLEOTIDE SEQUENCE [LARGE SCALE GENOMIC DNA]</scope>
    <source>
        <strain evidence="8">cv. Chardonnay</strain>
        <tissue evidence="7">Leaf</tissue>
    </source>
</reference>